<dbReference type="OrthoDB" id="9783091at2"/>
<accession>A0A1I0Q2J7</accession>
<evidence type="ECO:0000313" key="11">
    <source>
        <dbReference type="EMBL" id="SEW21001.1"/>
    </source>
</evidence>
<dbReference type="PANTHER" id="PTHR35851:SF1">
    <property type="entry name" value="CELL DIVISION PROTEIN FTSQ"/>
    <property type="match status" value="1"/>
</dbReference>
<feature type="transmembrane region" description="Helical" evidence="9">
    <location>
        <begin position="37"/>
        <end position="55"/>
    </location>
</feature>
<protein>
    <recommendedName>
        <fullName evidence="9">Cell division protein FtsQ</fullName>
    </recommendedName>
</protein>
<dbReference type="InterPro" id="IPR034746">
    <property type="entry name" value="POTRA"/>
</dbReference>
<dbReference type="HAMAP" id="MF_00911">
    <property type="entry name" value="FtsQ_subfam"/>
    <property type="match status" value="1"/>
</dbReference>
<dbReference type="InterPro" id="IPR045335">
    <property type="entry name" value="FtsQ_C_sf"/>
</dbReference>
<keyword evidence="4 9" id="KW-0132">Cell division</keyword>
<reference evidence="11 12" key="1">
    <citation type="submission" date="2016-10" db="EMBL/GenBank/DDBJ databases">
        <authorList>
            <person name="de Groot N.N."/>
        </authorList>
    </citation>
    <scope>NUCLEOTIDE SEQUENCE [LARGE SCALE GENOMIC DNA]</scope>
    <source>
        <strain evidence="11 12">DSM 17925</strain>
    </source>
</reference>
<evidence type="ECO:0000256" key="4">
    <source>
        <dbReference type="ARBA" id="ARBA00022618"/>
    </source>
</evidence>
<evidence type="ECO:0000256" key="9">
    <source>
        <dbReference type="HAMAP-Rule" id="MF_00911"/>
    </source>
</evidence>
<keyword evidence="8 9" id="KW-0131">Cell cycle</keyword>
<feature type="domain" description="POTRA" evidence="10">
    <location>
        <begin position="81"/>
        <end position="149"/>
    </location>
</feature>
<evidence type="ECO:0000256" key="8">
    <source>
        <dbReference type="ARBA" id="ARBA00023306"/>
    </source>
</evidence>
<evidence type="ECO:0000256" key="2">
    <source>
        <dbReference type="ARBA" id="ARBA00022475"/>
    </source>
</evidence>
<dbReference type="GO" id="GO:0090529">
    <property type="term" value="P:cell septum assembly"/>
    <property type="evidence" value="ECO:0007669"/>
    <property type="project" value="InterPro"/>
</dbReference>
<comment type="function">
    <text evidence="9">Essential cell division protein.</text>
</comment>
<dbReference type="GO" id="GO:0005886">
    <property type="term" value="C:plasma membrane"/>
    <property type="evidence" value="ECO:0007669"/>
    <property type="project" value="UniProtKB-SubCell"/>
</dbReference>
<keyword evidence="5 9" id="KW-0812">Transmembrane</keyword>
<dbReference type="AlphaFoldDB" id="A0A1I0Q2J7"/>
<sequence length="294" mass="32603">MRSLTARRPVRPIRDPAPSKWTYKYQRLMLTPLFRSFVRVGTPLVLIAVIAGTWFSKEENRQLMSQSIADAKAQIQHRPEFMVQDMKVNGANHGLTTQIVAALPMEFPVSSFDLDLVAMRETVVALDTVKDAEIRVGEGGALLVDVTPRKPVAVWRAGTTLKLLDGEGIFSGTIPARADRLDLPLIAGDGAEEHIAEALEIFRSTGPLTPRVRGLVRMGERRWDLVLDRNQRILLPETDAFAALDRVIVLGQTHDLLERDVAAVDMRNSTRPIVRMSAEAANALRRVSEIGADN</sequence>
<keyword evidence="3 9" id="KW-0997">Cell inner membrane</keyword>
<evidence type="ECO:0000256" key="3">
    <source>
        <dbReference type="ARBA" id="ARBA00022519"/>
    </source>
</evidence>
<evidence type="ECO:0000313" key="12">
    <source>
        <dbReference type="Proteomes" id="UP000199167"/>
    </source>
</evidence>
<dbReference type="GO" id="GO:0043093">
    <property type="term" value="P:FtsZ-dependent cytokinesis"/>
    <property type="evidence" value="ECO:0007669"/>
    <property type="project" value="UniProtKB-UniRule"/>
</dbReference>
<keyword evidence="7 9" id="KW-0472">Membrane</keyword>
<keyword evidence="2 9" id="KW-1003">Cell membrane</keyword>
<evidence type="ECO:0000259" key="10">
    <source>
        <dbReference type="PROSITE" id="PS51779"/>
    </source>
</evidence>
<dbReference type="InterPro" id="IPR026579">
    <property type="entry name" value="FtsQ"/>
</dbReference>
<organism evidence="11 12">
    <name type="scientific">Cognatiyoonia koreensis</name>
    <dbReference type="NCBI Taxonomy" id="364200"/>
    <lineage>
        <taxon>Bacteria</taxon>
        <taxon>Pseudomonadati</taxon>
        <taxon>Pseudomonadota</taxon>
        <taxon>Alphaproteobacteria</taxon>
        <taxon>Rhodobacterales</taxon>
        <taxon>Paracoccaceae</taxon>
        <taxon>Cognatiyoonia</taxon>
    </lineage>
</organism>
<dbReference type="Pfam" id="PF03799">
    <property type="entry name" value="FtsQ_DivIB_C"/>
    <property type="match status" value="1"/>
</dbReference>
<comment type="similarity">
    <text evidence="9">Belongs to the FtsQ/DivIB family. FtsQ subfamily.</text>
</comment>
<dbReference type="GO" id="GO:0032153">
    <property type="term" value="C:cell division site"/>
    <property type="evidence" value="ECO:0007669"/>
    <property type="project" value="UniProtKB-UniRule"/>
</dbReference>
<dbReference type="EMBL" id="FOIZ01000001">
    <property type="protein sequence ID" value="SEW21001.1"/>
    <property type="molecule type" value="Genomic_DNA"/>
</dbReference>
<evidence type="ECO:0000256" key="1">
    <source>
        <dbReference type="ARBA" id="ARBA00004370"/>
    </source>
</evidence>
<dbReference type="Gene3D" id="3.40.50.11690">
    <property type="entry name" value="Cell division protein FtsQ/DivIB"/>
    <property type="match status" value="1"/>
</dbReference>
<evidence type="ECO:0000256" key="7">
    <source>
        <dbReference type="ARBA" id="ARBA00023136"/>
    </source>
</evidence>
<dbReference type="RefSeq" id="WP_089992511.1">
    <property type="nucleotide sequence ID" value="NZ_FOIZ01000001.1"/>
</dbReference>
<dbReference type="InterPro" id="IPR005548">
    <property type="entry name" value="Cell_div_FtsQ/DivIB_C"/>
</dbReference>
<keyword evidence="6 9" id="KW-1133">Transmembrane helix</keyword>
<dbReference type="STRING" id="364200.SAMN04488515_1613"/>
<name>A0A1I0Q2J7_9RHOB</name>
<evidence type="ECO:0000256" key="6">
    <source>
        <dbReference type="ARBA" id="ARBA00022989"/>
    </source>
</evidence>
<evidence type="ECO:0000256" key="5">
    <source>
        <dbReference type="ARBA" id="ARBA00022692"/>
    </source>
</evidence>
<dbReference type="Proteomes" id="UP000199167">
    <property type="component" value="Unassembled WGS sequence"/>
</dbReference>
<dbReference type="PANTHER" id="PTHR35851">
    <property type="entry name" value="CELL DIVISION PROTEIN FTSQ"/>
    <property type="match status" value="1"/>
</dbReference>
<keyword evidence="12" id="KW-1185">Reference proteome</keyword>
<dbReference type="PROSITE" id="PS51779">
    <property type="entry name" value="POTRA"/>
    <property type="match status" value="1"/>
</dbReference>
<proteinExistence type="inferred from homology"/>
<comment type="subcellular location">
    <subcellularLocation>
        <location evidence="9">Cell inner membrane</location>
        <topology evidence="9">Single-pass type II membrane protein</topology>
    </subcellularLocation>
    <subcellularLocation>
        <location evidence="1">Membrane</location>
    </subcellularLocation>
    <text evidence="9">Localizes to the division septum.</text>
</comment>
<gene>
    <name evidence="9" type="primary">ftsQ</name>
    <name evidence="11" type="ORF">SAMN04488515_1613</name>
</gene>